<feature type="transmembrane region" description="Helical" evidence="1">
    <location>
        <begin position="342"/>
        <end position="363"/>
    </location>
</feature>
<feature type="transmembrane region" description="Helical" evidence="1">
    <location>
        <begin position="237"/>
        <end position="258"/>
    </location>
</feature>
<keyword evidence="1" id="KW-0472">Membrane</keyword>
<feature type="transmembrane region" description="Helical" evidence="1">
    <location>
        <begin position="278"/>
        <end position="305"/>
    </location>
</feature>
<evidence type="ECO:0000313" key="2">
    <source>
        <dbReference type="EMBL" id="MBB3775212.1"/>
    </source>
</evidence>
<keyword evidence="5" id="KW-1185">Reference proteome</keyword>
<keyword evidence="1" id="KW-0812">Transmembrane</keyword>
<feature type="transmembrane region" description="Helical" evidence="1">
    <location>
        <begin position="317"/>
        <end position="336"/>
    </location>
</feature>
<name>A0A6I4UH28_9SPHN</name>
<sequence length="377" mass="39915">MRLDAFPSLTERWDALGRPFAHLPRWAAALALALLAAAMGWSALATAPGDQPERASVAAMPSICPNPQGRAKGDMALYARIAARVTAGEGYYSAALDEQRAGHYPTRPFVAVRLPTLAMLQAVIGVDGVRYAQMALVLACLWALNRREAPLAAWPERVGASVLLALGGGAALNPVAGLDHDFSAGLCLTLALLLYRRNRWLPALLAAALALAVRELAAPFVLLWLAFALAEQRWREAGAVAVLLALFAGGMALHFAAVEAGRVPGDLASQGWSALAGYRLPLTALAHLTGLRLLPVSLAAPLAILPLVGWAAIGGRIGLFALLWFAGLFTMMALFARPENFYWVQLALPAYGVGLAFAPRGLFDLFQSAAGRASRQT</sequence>
<gene>
    <name evidence="2" type="ORF">FHS52_001155</name>
    <name evidence="3" type="ORF">GRI59_00875</name>
</gene>
<proteinExistence type="predicted"/>
<protein>
    <recommendedName>
        <fullName evidence="6">DUF2029 domain-containing protein</fullName>
    </recommendedName>
</protein>
<reference evidence="2 5" key="2">
    <citation type="submission" date="2020-08" db="EMBL/GenBank/DDBJ databases">
        <title>Genomic Encyclopedia of Type Strains, Phase IV (KMG-IV): sequencing the most valuable type-strain genomes for metagenomic binning, comparative biology and taxonomic classification.</title>
        <authorList>
            <person name="Goeker M."/>
        </authorList>
    </citation>
    <scope>NUCLEOTIDE SEQUENCE [LARGE SCALE GENOMIC DNA]</scope>
    <source>
        <strain evidence="2 5">DSM 8510</strain>
    </source>
</reference>
<comment type="caution">
    <text evidence="3">The sequence shown here is derived from an EMBL/GenBank/DDBJ whole genome shotgun (WGS) entry which is preliminary data.</text>
</comment>
<dbReference type="OrthoDB" id="8266279at2"/>
<organism evidence="3 4">
    <name type="scientific">Erythrobacter ramosus</name>
    <dbReference type="NCBI Taxonomy" id="35811"/>
    <lineage>
        <taxon>Bacteria</taxon>
        <taxon>Pseudomonadati</taxon>
        <taxon>Pseudomonadota</taxon>
        <taxon>Alphaproteobacteria</taxon>
        <taxon>Sphingomonadales</taxon>
        <taxon>Erythrobacteraceae</taxon>
        <taxon>Erythrobacter/Porphyrobacter group</taxon>
        <taxon>Erythrobacter</taxon>
    </lineage>
</organism>
<reference evidence="3 4" key="1">
    <citation type="submission" date="2019-12" db="EMBL/GenBank/DDBJ databases">
        <title>Genomic-based taxomic classification of the family Erythrobacteraceae.</title>
        <authorList>
            <person name="Xu L."/>
        </authorList>
    </citation>
    <scope>NUCLEOTIDE SEQUENCE [LARGE SCALE GENOMIC DNA]</scope>
    <source>
        <strain evidence="3 4">JCM 10282</strain>
    </source>
</reference>
<evidence type="ECO:0000313" key="3">
    <source>
        <dbReference type="EMBL" id="MXP37164.1"/>
    </source>
</evidence>
<feature type="transmembrane region" description="Helical" evidence="1">
    <location>
        <begin position="200"/>
        <end position="225"/>
    </location>
</feature>
<keyword evidence="1" id="KW-1133">Transmembrane helix</keyword>
<dbReference type="RefSeq" id="WP_160759325.1">
    <property type="nucleotide sequence ID" value="NZ_BAAADZ010000002.1"/>
</dbReference>
<dbReference type="EMBL" id="WTYB01000001">
    <property type="protein sequence ID" value="MXP37164.1"/>
    <property type="molecule type" value="Genomic_DNA"/>
</dbReference>
<accession>A0A6I4UH28</accession>
<dbReference type="AlphaFoldDB" id="A0A6I4UH28"/>
<evidence type="ECO:0000313" key="4">
    <source>
        <dbReference type="Proteomes" id="UP000430021"/>
    </source>
</evidence>
<evidence type="ECO:0000313" key="5">
    <source>
        <dbReference type="Proteomes" id="UP000548685"/>
    </source>
</evidence>
<dbReference type="EMBL" id="JACICE010000001">
    <property type="protein sequence ID" value="MBB3775212.1"/>
    <property type="molecule type" value="Genomic_DNA"/>
</dbReference>
<evidence type="ECO:0008006" key="6">
    <source>
        <dbReference type="Google" id="ProtNLM"/>
    </source>
</evidence>
<evidence type="ECO:0000256" key="1">
    <source>
        <dbReference type="SAM" id="Phobius"/>
    </source>
</evidence>
<dbReference type="Proteomes" id="UP000548685">
    <property type="component" value="Unassembled WGS sequence"/>
</dbReference>
<dbReference type="Proteomes" id="UP000430021">
    <property type="component" value="Unassembled WGS sequence"/>
</dbReference>